<evidence type="ECO:0000313" key="1">
    <source>
        <dbReference type="EMBL" id="PNW76297.1"/>
    </source>
</evidence>
<dbReference type="RefSeq" id="XP_042919222.1">
    <property type="nucleotide sequence ID" value="XM_043068738.1"/>
</dbReference>
<dbReference type="OrthoDB" id="541717at2759"/>
<protein>
    <submittedName>
        <fullName evidence="1">Uncharacterized protein</fullName>
    </submittedName>
</protein>
<dbReference type="Gramene" id="PNW76297">
    <property type="protein sequence ID" value="PNW76297"/>
    <property type="gene ID" value="CHLRE_12g540150v5"/>
</dbReference>
<sequence length="202" mass="21994">MDDIVTLVDKAPLKLRAMLYKAILRLQAQVAARAVEMAALAKENMDTTAKLARTKQLLVATLYAAGVVNARSFLEHVVKMWRMEQPGGQQKKRVDVFKDGLKDRPKLVACLLRDVPSWAPAGMNEEKQVDSLANNLEAIFANTSNDIHTFNPAMGLMLVRAMHNGPTVAGLACLAEGVDVPCHIEGEDETSIVEKDNNAASA</sequence>
<evidence type="ECO:0000313" key="2">
    <source>
        <dbReference type="Proteomes" id="UP000006906"/>
    </source>
</evidence>
<gene>
    <name evidence="1" type="ORF">CHLRE_12g540150v5</name>
</gene>
<organism evidence="1 2">
    <name type="scientific">Chlamydomonas reinhardtii</name>
    <name type="common">Chlamydomonas smithii</name>
    <dbReference type="NCBI Taxonomy" id="3055"/>
    <lineage>
        <taxon>Eukaryota</taxon>
        <taxon>Viridiplantae</taxon>
        <taxon>Chlorophyta</taxon>
        <taxon>core chlorophytes</taxon>
        <taxon>Chlorophyceae</taxon>
        <taxon>CS clade</taxon>
        <taxon>Chlamydomonadales</taxon>
        <taxon>Chlamydomonadaceae</taxon>
        <taxon>Chlamydomonas</taxon>
    </lineage>
</organism>
<dbReference type="ExpressionAtlas" id="A0A2K3D6Z5">
    <property type="expression patterns" value="baseline and differential"/>
</dbReference>
<accession>A0A2K3D6Z5</accession>
<dbReference type="Proteomes" id="UP000006906">
    <property type="component" value="Chromosome 12"/>
</dbReference>
<keyword evidence="2" id="KW-1185">Reference proteome</keyword>
<proteinExistence type="predicted"/>
<dbReference type="GeneID" id="5719479"/>
<dbReference type="PaxDb" id="3055-EDP02836"/>
<dbReference type="AlphaFoldDB" id="A0A2K3D6Z5"/>
<reference evidence="1 2" key="1">
    <citation type="journal article" date="2007" name="Science">
        <title>The Chlamydomonas genome reveals the evolution of key animal and plant functions.</title>
        <authorList>
            <person name="Merchant S.S."/>
            <person name="Prochnik S.E."/>
            <person name="Vallon O."/>
            <person name="Harris E.H."/>
            <person name="Karpowicz S.J."/>
            <person name="Witman G.B."/>
            <person name="Terry A."/>
            <person name="Salamov A."/>
            <person name="Fritz-Laylin L.K."/>
            <person name="Marechal-Drouard L."/>
            <person name="Marshall W.F."/>
            <person name="Qu L.H."/>
            <person name="Nelson D.R."/>
            <person name="Sanderfoot A.A."/>
            <person name="Spalding M.H."/>
            <person name="Kapitonov V.V."/>
            <person name="Ren Q."/>
            <person name="Ferris P."/>
            <person name="Lindquist E."/>
            <person name="Shapiro H."/>
            <person name="Lucas S.M."/>
            <person name="Grimwood J."/>
            <person name="Schmutz J."/>
            <person name="Cardol P."/>
            <person name="Cerutti H."/>
            <person name="Chanfreau G."/>
            <person name="Chen C.L."/>
            <person name="Cognat V."/>
            <person name="Croft M.T."/>
            <person name="Dent R."/>
            <person name="Dutcher S."/>
            <person name="Fernandez E."/>
            <person name="Fukuzawa H."/>
            <person name="Gonzalez-Ballester D."/>
            <person name="Gonzalez-Halphen D."/>
            <person name="Hallmann A."/>
            <person name="Hanikenne M."/>
            <person name="Hippler M."/>
            <person name="Inwood W."/>
            <person name="Jabbari K."/>
            <person name="Kalanon M."/>
            <person name="Kuras R."/>
            <person name="Lefebvre P.A."/>
            <person name="Lemaire S.D."/>
            <person name="Lobanov A.V."/>
            <person name="Lohr M."/>
            <person name="Manuell A."/>
            <person name="Meier I."/>
            <person name="Mets L."/>
            <person name="Mittag M."/>
            <person name="Mittelmeier T."/>
            <person name="Moroney J.V."/>
            <person name="Moseley J."/>
            <person name="Napoli C."/>
            <person name="Nedelcu A.M."/>
            <person name="Niyogi K."/>
            <person name="Novoselov S.V."/>
            <person name="Paulsen I.T."/>
            <person name="Pazour G."/>
            <person name="Purton S."/>
            <person name="Ral J.P."/>
            <person name="Riano-Pachon D.M."/>
            <person name="Riekhof W."/>
            <person name="Rymarquis L."/>
            <person name="Schroda M."/>
            <person name="Stern D."/>
            <person name="Umen J."/>
            <person name="Willows R."/>
            <person name="Wilson N."/>
            <person name="Zimmer S.L."/>
            <person name="Allmer J."/>
            <person name="Balk J."/>
            <person name="Bisova K."/>
            <person name="Chen C.J."/>
            <person name="Elias M."/>
            <person name="Gendler K."/>
            <person name="Hauser C."/>
            <person name="Lamb M.R."/>
            <person name="Ledford H."/>
            <person name="Long J.C."/>
            <person name="Minagawa J."/>
            <person name="Page M.D."/>
            <person name="Pan J."/>
            <person name="Pootakham W."/>
            <person name="Roje S."/>
            <person name="Rose A."/>
            <person name="Stahlberg E."/>
            <person name="Terauchi A.M."/>
            <person name="Yang P."/>
            <person name="Ball S."/>
            <person name="Bowler C."/>
            <person name="Dieckmann C.L."/>
            <person name="Gladyshev V.N."/>
            <person name="Green P."/>
            <person name="Jorgensen R."/>
            <person name="Mayfield S."/>
            <person name="Mueller-Roeber B."/>
            <person name="Rajamani S."/>
            <person name="Sayre R.T."/>
            <person name="Brokstein P."/>
            <person name="Dubchak I."/>
            <person name="Goodstein D."/>
            <person name="Hornick L."/>
            <person name="Huang Y.W."/>
            <person name="Jhaveri J."/>
            <person name="Luo Y."/>
            <person name="Martinez D."/>
            <person name="Ngau W.C."/>
            <person name="Otillar B."/>
            <person name="Poliakov A."/>
            <person name="Porter A."/>
            <person name="Szajkowski L."/>
            <person name="Werner G."/>
            <person name="Zhou K."/>
            <person name="Grigoriev I.V."/>
            <person name="Rokhsar D.S."/>
            <person name="Grossman A.R."/>
        </authorList>
    </citation>
    <scope>NUCLEOTIDE SEQUENCE [LARGE SCALE GENOMIC DNA]</scope>
    <source>
        <strain evidence="2">CC-503</strain>
    </source>
</reference>
<name>A0A2K3D6Z5_CHLRE</name>
<dbReference type="EMBL" id="CM008973">
    <property type="protein sequence ID" value="PNW76297.1"/>
    <property type="molecule type" value="Genomic_DNA"/>
</dbReference>